<evidence type="ECO:0000313" key="2">
    <source>
        <dbReference type="Proteomes" id="UP001314170"/>
    </source>
</evidence>
<accession>A0AAV1RZC6</accession>
<dbReference type="AlphaFoldDB" id="A0AAV1RZC6"/>
<dbReference type="EMBL" id="CAWUPB010001160">
    <property type="protein sequence ID" value="CAK7343082.1"/>
    <property type="molecule type" value="Genomic_DNA"/>
</dbReference>
<sequence>MVVIWLFDRCIQDEQELIKRVEFLMYVLNTVIRMKNISVVYLSRSYSSCLQEDSEEFNRQQLAPKSAIQSLLRGLQCCGEGKIRS</sequence>
<organism evidence="1 2">
    <name type="scientific">Dovyalis caffra</name>
    <dbReference type="NCBI Taxonomy" id="77055"/>
    <lineage>
        <taxon>Eukaryota</taxon>
        <taxon>Viridiplantae</taxon>
        <taxon>Streptophyta</taxon>
        <taxon>Embryophyta</taxon>
        <taxon>Tracheophyta</taxon>
        <taxon>Spermatophyta</taxon>
        <taxon>Magnoliopsida</taxon>
        <taxon>eudicotyledons</taxon>
        <taxon>Gunneridae</taxon>
        <taxon>Pentapetalae</taxon>
        <taxon>rosids</taxon>
        <taxon>fabids</taxon>
        <taxon>Malpighiales</taxon>
        <taxon>Salicaceae</taxon>
        <taxon>Flacourtieae</taxon>
        <taxon>Dovyalis</taxon>
    </lineage>
</organism>
<protein>
    <submittedName>
        <fullName evidence="1">Uncharacterized protein</fullName>
    </submittedName>
</protein>
<gene>
    <name evidence="1" type="ORF">DCAF_LOCUS17125</name>
</gene>
<proteinExistence type="predicted"/>
<name>A0AAV1RZC6_9ROSI</name>
<keyword evidence="2" id="KW-1185">Reference proteome</keyword>
<comment type="caution">
    <text evidence="1">The sequence shown here is derived from an EMBL/GenBank/DDBJ whole genome shotgun (WGS) entry which is preliminary data.</text>
</comment>
<dbReference type="Proteomes" id="UP001314170">
    <property type="component" value="Unassembled WGS sequence"/>
</dbReference>
<evidence type="ECO:0000313" key="1">
    <source>
        <dbReference type="EMBL" id="CAK7343082.1"/>
    </source>
</evidence>
<reference evidence="1 2" key="1">
    <citation type="submission" date="2024-01" db="EMBL/GenBank/DDBJ databases">
        <authorList>
            <person name="Waweru B."/>
        </authorList>
    </citation>
    <scope>NUCLEOTIDE SEQUENCE [LARGE SCALE GENOMIC DNA]</scope>
</reference>